<feature type="transmembrane region" description="Helical" evidence="6">
    <location>
        <begin position="505"/>
        <end position="524"/>
    </location>
</feature>
<dbReference type="GO" id="GO:0005886">
    <property type="term" value="C:plasma membrane"/>
    <property type="evidence" value="ECO:0007669"/>
    <property type="project" value="UniProtKB-SubCell"/>
</dbReference>
<dbReference type="CDD" id="cd17504">
    <property type="entry name" value="MFS_MMR_MDR_like"/>
    <property type="match status" value="1"/>
</dbReference>
<dbReference type="PANTHER" id="PTHR42718">
    <property type="entry name" value="MAJOR FACILITATOR SUPERFAMILY MULTIDRUG TRANSPORTER MFSC"/>
    <property type="match status" value="1"/>
</dbReference>
<reference evidence="8 9" key="1">
    <citation type="submission" date="2019-09" db="EMBL/GenBank/DDBJ databases">
        <title>Phylogeny of genus Pseudoclavibacter and closely related genus.</title>
        <authorList>
            <person name="Li Y."/>
        </authorList>
    </citation>
    <scope>NUCLEOTIDE SEQUENCE [LARGE SCALE GENOMIC DNA]</scope>
    <source>
        <strain evidence="8 9">EGI 60007</strain>
    </source>
</reference>
<feature type="domain" description="Major facilitator superfamily (MFS) profile" evidence="7">
    <location>
        <begin position="113"/>
        <end position="562"/>
    </location>
</feature>
<evidence type="ECO:0000256" key="6">
    <source>
        <dbReference type="SAM" id="Phobius"/>
    </source>
</evidence>
<dbReference type="GO" id="GO:0022857">
    <property type="term" value="F:transmembrane transporter activity"/>
    <property type="evidence" value="ECO:0007669"/>
    <property type="project" value="InterPro"/>
</dbReference>
<feature type="transmembrane region" description="Helical" evidence="6">
    <location>
        <begin position="432"/>
        <end position="454"/>
    </location>
</feature>
<dbReference type="Gene3D" id="1.20.1250.20">
    <property type="entry name" value="MFS general substrate transporter like domains"/>
    <property type="match status" value="1"/>
</dbReference>
<evidence type="ECO:0000256" key="1">
    <source>
        <dbReference type="ARBA" id="ARBA00004651"/>
    </source>
</evidence>
<feature type="transmembrane region" description="Helical" evidence="6">
    <location>
        <begin position="460"/>
        <end position="484"/>
    </location>
</feature>
<dbReference type="PROSITE" id="PS50850">
    <property type="entry name" value="MFS"/>
    <property type="match status" value="1"/>
</dbReference>
<name>A0A6H9WGV2_9MICO</name>
<dbReference type="InterPro" id="IPR036259">
    <property type="entry name" value="MFS_trans_sf"/>
</dbReference>
<dbReference type="SUPFAM" id="SSF103473">
    <property type="entry name" value="MFS general substrate transporter"/>
    <property type="match status" value="1"/>
</dbReference>
<feature type="transmembrane region" description="Helical" evidence="6">
    <location>
        <begin position="179"/>
        <end position="198"/>
    </location>
</feature>
<evidence type="ECO:0000256" key="3">
    <source>
        <dbReference type="ARBA" id="ARBA00022692"/>
    </source>
</evidence>
<dbReference type="Pfam" id="PF07690">
    <property type="entry name" value="MFS_1"/>
    <property type="match status" value="1"/>
</dbReference>
<dbReference type="InterPro" id="IPR020846">
    <property type="entry name" value="MFS_dom"/>
</dbReference>
<dbReference type="EMBL" id="WBJY01000002">
    <property type="protein sequence ID" value="KAB1648254.1"/>
    <property type="molecule type" value="Genomic_DNA"/>
</dbReference>
<feature type="transmembrane region" description="Helical" evidence="6">
    <location>
        <begin position="297"/>
        <end position="316"/>
    </location>
</feature>
<comment type="subcellular location">
    <subcellularLocation>
        <location evidence="1">Cell membrane</location>
        <topology evidence="1">Multi-pass membrane protein</topology>
    </subcellularLocation>
</comment>
<evidence type="ECO:0000259" key="7">
    <source>
        <dbReference type="PROSITE" id="PS50850"/>
    </source>
</evidence>
<feature type="transmembrane region" description="Helical" evidence="6">
    <location>
        <begin position="398"/>
        <end position="420"/>
    </location>
</feature>
<keyword evidence="5 6" id="KW-0472">Membrane</keyword>
<evidence type="ECO:0000256" key="2">
    <source>
        <dbReference type="ARBA" id="ARBA00022448"/>
    </source>
</evidence>
<dbReference type="OrthoDB" id="4484751at2"/>
<evidence type="ECO:0000256" key="4">
    <source>
        <dbReference type="ARBA" id="ARBA00022989"/>
    </source>
</evidence>
<evidence type="ECO:0000256" key="5">
    <source>
        <dbReference type="ARBA" id="ARBA00023136"/>
    </source>
</evidence>
<dbReference type="Gene3D" id="1.20.1720.10">
    <property type="entry name" value="Multidrug resistance protein D"/>
    <property type="match status" value="1"/>
</dbReference>
<feature type="transmembrane region" description="Helical" evidence="6">
    <location>
        <begin position="322"/>
        <end position="343"/>
    </location>
</feature>
<dbReference type="AlphaFoldDB" id="A0A6H9WGV2"/>
<feature type="transmembrane region" description="Helical" evidence="6">
    <location>
        <begin position="264"/>
        <end position="285"/>
    </location>
</feature>
<gene>
    <name evidence="8" type="ORF">F8O04_11125</name>
</gene>
<sequence>MLPHATRRSSTSCRVSVSASARVAVVTVTSASWSTAGSIGFGDGVIRLPLKRSFPRGEGIATCARFDRRKASKLPSTCAVTVSDHFSRRGNVKRVGDEANRRRLTYSVPKWLTVLALAFTGLTSAYMFTLVVPIQSELPHLLDAPREDTAWVVTITLLVAACATPISGRLGDMYGKRRIVLILIGFLLLGSVVAALSTNIAGVIVGRGLQGATTGVVPLGIAIMRDVLPRKRLGSAVALMSATMGVGGSVGMPVSAFIVENFDWHALFWVAAGLGVISLVLVIALVPESVLRTAGRFDFLGVVGLSIGLAGILLAISRGADWGWFSPATLGSGLGGVVVLLIWGWYQLRASAPLIDLRVAARPAVLFTNLTAICMGFALFGNNVLLPQLLELPTESGAGFGLGMFETALLVMPAGLLMMLISPISGWLEGKIGARAMLAIGSGAVALSYVYLLIWSDEIFHLFIANLIVGVGIGLSFAAMPMLIMRSVPAEETGVSNGINALARSLGTSTASAVMAAVLAAVSIDYNGVAVPTATAFNISFWIGAIVGIGAMVLSLLIPLRPFQQHHPSVPRD</sequence>
<keyword evidence="2" id="KW-0813">Transport</keyword>
<feature type="transmembrane region" description="Helical" evidence="6">
    <location>
        <begin position="364"/>
        <end position="386"/>
    </location>
</feature>
<evidence type="ECO:0000313" key="9">
    <source>
        <dbReference type="Proteomes" id="UP000431744"/>
    </source>
</evidence>
<feature type="transmembrane region" description="Helical" evidence="6">
    <location>
        <begin position="111"/>
        <end position="129"/>
    </location>
</feature>
<feature type="transmembrane region" description="Helical" evidence="6">
    <location>
        <begin position="236"/>
        <end position="258"/>
    </location>
</feature>
<dbReference type="PANTHER" id="PTHR42718:SF9">
    <property type="entry name" value="MAJOR FACILITATOR SUPERFAMILY MULTIDRUG TRANSPORTER MFSC"/>
    <property type="match status" value="1"/>
</dbReference>
<feature type="transmembrane region" description="Helical" evidence="6">
    <location>
        <begin position="536"/>
        <end position="558"/>
    </location>
</feature>
<protein>
    <submittedName>
        <fullName evidence="8">MFS transporter</fullName>
    </submittedName>
</protein>
<proteinExistence type="predicted"/>
<organism evidence="8 9">
    <name type="scientific">Pseudoclavibacter endophyticus</name>
    <dbReference type="NCBI Taxonomy" id="1778590"/>
    <lineage>
        <taxon>Bacteria</taxon>
        <taxon>Bacillati</taxon>
        <taxon>Actinomycetota</taxon>
        <taxon>Actinomycetes</taxon>
        <taxon>Micrococcales</taxon>
        <taxon>Microbacteriaceae</taxon>
        <taxon>Pseudoclavibacter</taxon>
    </lineage>
</organism>
<evidence type="ECO:0000313" key="8">
    <source>
        <dbReference type="EMBL" id="KAB1648254.1"/>
    </source>
</evidence>
<keyword evidence="3 6" id="KW-0812">Transmembrane</keyword>
<dbReference type="InterPro" id="IPR011701">
    <property type="entry name" value="MFS"/>
</dbReference>
<keyword evidence="9" id="KW-1185">Reference proteome</keyword>
<dbReference type="Proteomes" id="UP000431744">
    <property type="component" value="Unassembled WGS sequence"/>
</dbReference>
<comment type="caution">
    <text evidence="8">The sequence shown here is derived from an EMBL/GenBank/DDBJ whole genome shotgun (WGS) entry which is preliminary data.</text>
</comment>
<accession>A0A6H9WGV2</accession>
<feature type="transmembrane region" description="Helical" evidence="6">
    <location>
        <begin position="149"/>
        <end position="167"/>
    </location>
</feature>
<keyword evidence="4 6" id="KW-1133">Transmembrane helix</keyword>